<dbReference type="EMBL" id="MHSK01000006">
    <property type="protein sequence ID" value="OHA42751.1"/>
    <property type="molecule type" value="Genomic_DNA"/>
</dbReference>
<dbReference type="PANTHER" id="PTHR30460:SF0">
    <property type="entry name" value="MODERATE CONDUCTANCE MECHANOSENSITIVE CHANNEL YBIO"/>
    <property type="match status" value="1"/>
</dbReference>
<dbReference type="InterPro" id="IPR049278">
    <property type="entry name" value="MS_channel_C"/>
</dbReference>
<keyword evidence="4 7" id="KW-0812">Transmembrane</keyword>
<dbReference type="InterPro" id="IPR045276">
    <property type="entry name" value="YbiO_bact"/>
</dbReference>
<feature type="transmembrane region" description="Helical" evidence="7">
    <location>
        <begin position="96"/>
        <end position="118"/>
    </location>
</feature>
<comment type="similarity">
    <text evidence="2">Belongs to the MscS (TC 1.A.23) family.</text>
</comment>
<gene>
    <name evidence="11" type="ORF">A3G52_03010</name>
</gene>
<evidence type="ECO:0000256" key="7">
    <source>
        <dbReference type="SAM" id="Phobius"/>
    </source>
</evidence>
<evidence type="ECO:0000313" key="11">
    <source>
        <dbReference type="EMBL" id="OHA42751.1"/>
    </source>
</evidence>
<evidence type="ECO:0000259" key="10">
    <source>
        <dbReference type="Pfam" id="PF21088"/>
    </source>
</evidence>
<sequence>MDILNFEIIDSAYAWLISHGLKIVGILAAAYILKKFGFAFIGRLVRKIAGKSGLLLSLEAEKQREDTLIKVFNTTLGVALWVVAGMMILSELGINIGPLLAAAGVAGLAFGFGGQYLIRDVISGLFIIFENQYRVGDVLCAAGKCGLVEDINLRLTVLRDLDGTVHNIPNGEIHVASNLTKNYSRVNLNIGVAYDSDLEKVIEVVNKVGKELAEDPKWKEHILKAPEFLRVDDFGDSAIIIKILGDTKPIQQWGVMGELRKRLKIAFDKEGIVIPFPQRVFHQAKNG</sequence>
<dbReference type="Pfam" id="PF21088">
    <property type="entry name" value="MS_channel_1st"/>
    <property type="match status" value="1"/>
</dbReference>
<dbReference type="PANTHER" id="PTHR30460">
    <property type="entry name" value="MODERATE CONDUCTANCE MECHANOSENSITIVE CHANNEL YBIO"/>
    <property type="match status" value="1"/>
</dbReference>
<dbReference type="Pfam" id="PF00924">
    <property type="entry name" value="MS_channel_2nd"/>
    <property type="match status" value="1"/>
</dbReference>
<dbReference type="InterPro" id="IPR011066">
    <property type="entry name" value="MscS_channel_C_sf"/>
</dbReference>
<feature type="domain" description="Mechanosensitive ion channel MscS C-terminal" evidence="9">
    <location>
        <begin position="186"/>
        <end position="274"/>
    </location>
</feature>
<keyword evidence="6 7" id="KW-0472">Membrane</keyword>
<dbReference type="Gene3D" id="1.10.287.1260">
    <property type="match status" value="1"/>
</dbReference>
<dbReference type="InterPro" id="IPR006685">
    <property type="entry name" value="MscS_channel_2nd"/>
</dbReference>
<dbReference type="GO" id="GO:0008381">
    <property type="term" value="F:mechanosensitive monoatomic ion channel activity"/>
    <property type="evidence" value="ECO:0007669"/>
    <property type="project" value="InterPro"/>
</dbReference>
<dbReference type="AlphaFoldDB" id="A0A1G2P5A4"/>
<dbReference type="SUPFAM" id="SSF82689">
    <property type="entry name" value="Mechanosensitive channel protein MscS (YggB), C-terminal domain"/>
    <property type="match status" value="1"/>
</dbReference>
<dbReference type="Proteomes" id="UP000177269">
    <property type="component" value="Unassembled WGS sequence"/>
</dbReference>
<dbReference type="InterPro" id="IPR049142">
    <property type="entry name" value="MS_channel_1st"/>
</dbReference>
<dbReference type="InterPro" id="IPR011014">
    <property type="entry name" value="MscS_channel_TM-2"/>
</dbReference>
<evidence type="ECO:0000259" key="9">
    <source>
        <dbReference type="Pfam" id="PF21082"/>
    </source>
</evidence>
<dbReference type="GO" id="GO:0005886">
    <property type="term" value="C:plasma membrane"/>
    <property type="evidence" value="ECO:0007669"/>
    <property type="project" value="UniProtKB-SubCell"/>
</dbReference>
<evidence type="ECO:0000313" key="12">
    <source>
        <dbReference type="Proteomes" id="UP000177269"/>
    </source>
</evidence>
<dbReference type="SUPFAM" id="SSF82861">
    <property type="entry name" value="Mechanosensitive channel protein MscS (YggB), transmembrane region"/>
    <property type="match status" value="1"/>
</dbReference>
<evidence type="ECO:0000256" key="3">
    <source>
        <dbReference type="ARBA" id="ARBA00022475"/>
    </source>
</evidence>
<evidence type="ECO:0000256" key="5">
    <source>
        <dbReference type="ARBA" id="ARBA00022989"/>
    </source>
</evidence>
<dbReference type="Pfam" id="PF21082">
    <property type="entry name" value="MS_channel_3rd"/>
    <property type="match status" value="1"/>
</dbReference>
<organism evidence="11 12">
    <name type="scientific">Candidatus Taylorbacteria bacterium RIFCSPLOWO2_12_FULL_43_20</name>
    <dbReference type="NCBI Taxonomy" id="1802332"/>
    <lineage>
        <taxon>Bacteria</taxon>
        <taxon>Candidatus Tayloriibacteriota</taxon>
    </lineage>
</organism>
<feature type="transmembrane region" description="Helical" evidence="7">
    <location>
        <begin position="71"/>
        <end position="90"/>
    </location>
</feature>
<evidence type="ECO:0000256" key="1">
    <source>
        <dbReference type="ARBA" id="ARBA00004651"/>
    </source>
</evidence>
<proteinExistence type="inferred from homology"/>
<protein>
    <submittedName>
        <fullName evidence="11">Potassium transporter KefA</fullName>
    </submittedName>
</protein>
<evidence type="ECO:0000256" key="4">
    <source>
        <dbReference type="ARBA" id="ARBA00022692"/>
    </source>
</evidence>
<keyword evidence="3" id="KW-1003">Cell membrane</keyword>
<dbReference type="InterPro" id="IPR023408">
    <property type="entry name" value="MscS_beta-dom_sf"/>
</dbReference>
<feature type="transmembrane region" description="Helical" evidence="7">
    <location>
        <begin position="12"/>
        <end position="33"/>
    </location>
</feature>
<feature type="domain" description="Mechanosensitive ion channel MscS" evidence="8">
    <location>
        <begin position="117"/>
        <end position="181"/>
    </location>
</feature>
<evidence type="ECO:0000259" key="8">
    <source>
        <dbReference type="Pfam" id="PF00924"/>
    </source>
</evidence>
<comment type="caution">
    <text evidence="11">The sequence shown here is derived from an EMBL/GenBank/DDBJ whole genome shotgun (WGS) entry which is preliminary data.</text>
</comment>
<reference evidence="11 12" key="1">
    <citation type="journal article" date="2016" name="Nat. Commun.">
        <title>Thousands of microbial genomes shed light on interconnected biogeochemical processes in an aquifer system.</title>
        <authorList>
            <person name="Anantharaman K."/>
            <person name="Brown C.T."/>
            <person name="Hug L.A."/>
            <person name="Sharon I."/>
            <person name="Castelle C.J."/>
            <person name="Probst A.J."/>
            <person name="Thomas B.C."/>
            <person name="Singh A."/>
            <person name="Wilkins M.J."/>
            <person name="Karaoz U."/>
            <person name="Brodie E.L."/>
            <person name="Williams K.H."/>
            <person name="Hubbard S.S."/>
            <person name="Banfield J.F."/>
        </authorList>
    </citation>
    <scope>NUCLEOTIDE SEQUENCE [LARGE SCALE GENOMIC DNA]</scope>
</reference>
<keyword evidence="5 7" id="KW-1133">Transmembrane helix</keyword>
<dbReference type="InterPro" id="IPR010920">
    <property type="entry name" value="LSM_dom_sf"/>
</dbReference>
<name>A0A1G2P5A4_9BACT</name>
<feature type="domain" description="Mechanosensitive ion channel transmembrane helices 2/3" evidence="10">
    <location>
        <begin position="78"/>
        <end position="115"/>
    </location>
</feature>
<evidence type="ECO:0000256" key="6">
    <source>
        <dbReference type="ARBA" id="ARBA00023136"/>
    </source>
</evidence>
<evidence type="ECO:0000256" key="2">
    <source>
        <dbReference type="ARBA" id="ARBA00008017"/>
    </source>
</evidence>
<dbReference type="SUPFAM" id="SSF50182">
    <property type="entry name" value="Sm-like ribonucleoproteins"/>
    <property type="match status" value="1"/>
</dbReference>
<comment type="subcellular location">
    <subcellularLocation>
        <location evidence="1">Cell membrane</location>
        <topology evidence="1">Multi-pass membrane protein</topology>
    </subcellularLocation>
</comment>
<dbReference type="Gene3D" id="3.30.70.100">
    <property type="match status" value="1"/>
</dbReference>
<accession>A0A1G2P5A4</accession>
<dbReference type="Gene3D" id="2.30.30.60">
    <property type="match status" value="1"/>
</dbReference>